<comment type="caution">
    <text evidence="2">The sequence shown here is derived from an EMBL/GenBank/DDBJ whole genome shotgun (WGS) entry which is preliminary data.</text>
</comment>
<sequence length="165" mass="18926">KLTLPTFGKRQDSDYLITQVVADYLGDRNKFKLDGVSFKSTQVDANGEDAETGYNVVLFNKSSGVRHAADKSRRYNVEMYEHIEDDQYAFVPEIQLIVEEQIKPRHMGSFSSSHDKNDALLLKTNSMTYHKITGVKYQTSETEIHQGDSVRKQEPPQKFDDLIDF</sequence>
<proteinExistence type="predicted"/>
<organism evidence="2 3">
    <name type="scientific">Escherichia coli</name>
    <dbReference type="NCBI Taxonomy" id="562"/>
    <lineage>
        <taxon>Bacteria</taxon>
        <taxon>Pseudomonadati</taxon>
        <taxon>Pseudomonadota</taxon>
        <taxon>Gammaproteobacteria</taxon>
        <taxon>Enterobacterales</taxon>
        <taxon>Enterobacteriaceae</taxon>
        <taxon>Escherichia</taxon>
    </lineage>
</organism>
<feature type="region of interest" description="Disordered" evidence="1">
    <location>
        <begin position="143"/>
        <end position="165"/>
    </location>
</feature>
<protein>
    <submittedName>
        <fullName evidence="2">Uncharacterized protein</fullName>
    </submittedName>
</protein>
<reference evidence="2 3" key="1">
    <citation type="submission" date="2018-09" db="EMBL/GenBank/DDBJ databases">
        <title>Persistent metagenomic signatures of early life antibiotic treatment in the infant gut microbiota and resistome.</title>
        <authorList>
            <person name="Gasparrini A.J."/>
        </authorList>
    </citation>
    <scope>NUCLEOTIDE SEQUENCE [LARGE SCALE GENOMIC DNA]</scope>
    <source>
        <strain evidence="2 3">T0181B.E-10</strain>
    </source>
</reference>
<name>A0A8T9CPN1_ECOLX</name>
<dbReference type="AlphaFoldDB" id="A0A8T9CPN1"/>
<evidence type="ECO:0000313" key="3">
    <source>
        <dbReference type="Proteomes" id="UP000460654"/>
    </source>
</evidence>
<dbReference type="Proteomes" id="UP000460654">
    <property type="component" value="Unassembled WGS sequence"/>
</dbReference>
<feature type="non-terminal residue" evidence="2">
    <location>
        <position position="1"/>
    </location>
</feature>
<dbReference type="EMBL" id="QYOH01000392">
    <property type="protein sequence ID" value="TXU23341.1"/>
    <property type="molecule type" value="Genomic_DNA"/>
</dbReference>
<gene>
    <name evidence="2" type="ORF">D4N09_28815</name>
</gene>
<evidence type="ECO:0000313" key="2">
    <source>
        <dbReference type="EMBL" id="TXU23341.1"/>
    </source>
</evidence>
<accession>A0A8T9CPN1</accession>
<evidence type="ECO:0000256" key="1">
    <source>
        <dbReference type="SAM" id="MobiDB-lite"/>
    </source>
</evidence>